<gene>
    <name evidence="2" type="ORF">GGE06_001871</name>
</gene>
<evidence type="ECO:0000259" key="1">
    <source>
        <dbReference type="Pfam" id="PF00296"/>
    </source>
</evidence>
<dbReference type="PANTHER" id="PTHR43244:SF2">
    <property type="entry name" value="CONSERVED HYPOTHETICAL ALANINE AND PROLINE-RICH PROTEIN"/>
    <property type="match status" value="1"/>
</dbReference>
<dbReference type="EMBL" id="JACHJY010000002">
    <property type="protein sequence ID" value="MBB4980963.1"/>
    <property type="molecule type" value="Genomic_DNA"/>
</dbReference>
<keyword evidence="3" id="KW-1185">Reference proteome</keyword>
<reference evidence="2 3" key="1">
    <citation type="submission" date="2020-08" db="EMBL/GenBank/DDBJ databases">
        <title>Genomic Encyclopedia of Type Strains, Phase III (KMG-III): the genomes of soil and plant-associated and newly described type strains.</title>
        <authorList>
            <person name="Whitman W."/>
        </authorList>
    </citation>
    <scope>NUCLEOTIDE SEQUENCE [LARGE SCALE GENOMIC DNA]</scope>
    <source>
        <strain evidence="2 3">SFB5A</strain>
    </source>
</reference>
<dbReference type="RefSeq" id="WP_116156981.1">
    <property type="nucleotide sequence ID" value="NZ_JACHJY010000002.1"/>
</dbReference>
<protein>
    <submittedName>
        <fullName evidence="2">Putative F420-dependent oxidoreductase</fullName>
    </submittedName>
</protein>
<dbReference type="InterPro" id="IPR019921">
    <property type="entry name" value="Lucif-like_OxRdtase_Rv2161c"/>
</dbReference>
<dbReference type="AlphaFoldDB" id="A0A7W7TX97"/>
<dbReference type="Pfam" id="PF00296">
    <property type="entry name" value="Bac_luciferase"/>
    <property type="match status" value="1"/>
</dbReference>
<dbReference type="InterPro" id="IPR036661">
    <property type="entry name" value="Luciferase-like_sf"/>
</dbReference>
<feature type="domain" description="Luciferase-like" evidence="1">
    <location>
        <begin position="13"/>
        <end position="239"/>
    </location>
</feature>
<dbReference type="PANTHER" id="PTHR43244">
    <property type="match status" value="1"/>
</dbReference>
<dbReference type="GO" id="GO:0016705">
    <property type="term" value="F:oxidoreductase activity, acting on paired donors, with incorporation or reduction of molecular oxygen"/>
    <property type="evidence" value="ECO:0007669"/>
    <property type="project" value="InterPro"/>
</dbReference>
<sequence length="294" mass="32218">MKFWLSPAFCDTAHLIGLARAAEEHGYEGIAVPDHLFHPVELSAPYPYTPDGSRYWTAATHWPDPWTAIAAMAAVTTRLRFTTNVYVAPVRDLLTVAKSVGTAACLSQDARGRHRVALGVGPGWCEDEFKATGQPFAERGRRLDEMLVALKALWSGEVVEIDGPNYTLPKASICPTPATSIPVYVGGESDVALRRAARNDGWIGIYYTMEDAEKVLGRLRQAREKAGTADRPFRTMLAVLADPTPTTCARLEEWGVTDLFCAPWMNDVHALTPPGPSLEAMVDALADFAERYVK</sequence>
<dbReference type="InterPro" id="IPR050564">
    <property type="entry name" value="F420-G6PD/mer"/>
</dbReference>
<dbReference type="NCBIfam" id="TIGR03619">
    <property type="entry name" value="F420_Rv2161c"/>
    <property type="match status" value="1"/>
</dbReference>
<proteinExistence type="predicted"/>
<accession>A0A7W7TX97</accession>
<dbReference type="Gene3D" id="3.20.20.30">
    <property type="entry name" value="Luciferase-like domain"/>
    <property type="match status" value="1"/>
</dbReference>
<dbReference type="Proteomes" id="UP000582643">
    <property type="component" value="Unassembled WGS sequence"/>
</dbReference>
<dbReference type="InterPro" id="IPR011251">
    <property type="entry name" value="Luciferase-like_dom"/>
</dbReference>
<comment type="caution">
    <text evidence="2">The sequence shown here is derived from an EMBL/GenBank/DDBJ whole genome shotgun (WGS) entry which is preliminary data.</text>
</comment>
<organism evidence="2 3">
    <name type="scientific">Streptomyces nymphaeiformis</name>
    <dbReference type="NCBI Taxonomy" id="2663842"/>
    <lineage>
        <taxon>Bacteria</taxon>
        <taxon>Bacillati</taxon>
        <taxon>Actinomycetota</taxon>
        <taxon>Actinomycetes</taxon>
        <taxon>Kitasatosporales</taxon>
        <taxon>Streptomycetaceae</taxon>
        <taxon>Streptomyces</taxon>
    </lineage>
</organism>
<evidence type="ECO:0000313" key="2">
    <source>
        <dbReference type="EMBL" id="MBB4980963.1"/>
    </source>
</evidence>
<name>A0A7W7TX97_9ACTN</name>
<dbReference type="SUPFAM" id="SSF51679">
    <property type="entry name" value="Bacterial luciferase-like"/>
    <property type="match status" value="1"/>
</dbReference>
<evidence type="ECO:0000313" key="3">
    <source>
        <dbReference type="Proteomes" id="UP000582643"/>
    </source>
</evidence>